<dbReference type="Proteomes" id="UP000070444">
    <property type="component" value="Unassembled WGS sequence"/>
</dbReference>
<organism evidence="5 6">
    <name type="scientific">Conidiobolus coronatus (strain ATCC 28846 / CBS 209.66 / NRRL 28638)</name>
    <name type="common">Delacroixia coronata</name>
    <dbReference type="NCBI Taxonomy" id="796925"/>
    <lineage>
        <taxon>Eukaryota</taxon>
        <taxon>Fungi</taxon>
        <taxon>Fungi incertae sedis</taxon>
        <taxon>Zoopagomycota</taxon>
        <taxon>Entomophthoromycotina</taxon>
        <taxon>Entomophthoromycetes</taxon>
        <taxon>Entomophthorales</taxon>
        <taxon>Ancylistaceae</taxon>
        <taxon>Conidiobolus</taxon>
    </lineage>
</organism>
<name>A0A137PEX6_CONC2</name>
<dbReference type="PROSITE" id="PS00498">
    <property type="entry name" value="TYROSINASE_2"/>
    <property type="match status" value="1"/>
</dbReference>
<feature type="signal peptide" evidence="3">
    <location>
        <begin position="1"/>
        <end position="21"/>
    </location>
</feature>
<evidence type="ECO:0000313" key="6">
    <source>
        <dbReference type="Proteomes" id="UP000070444"/>
    </source>
</evidence>
<evidence type="ECO:0000256" key="1">
    <source>
        <dbReference type="ARBA" id="ARBA00022723"/>
    </source>
</evidence>
<dbReference type="AlphaFoldDB" id="A0A137PEX6"/>
<evidence type="ECO:0000256" key="2">
    <source>
        <dbReference type="ARBA" id="ARBA00023008"/>
    </source>
</evidence>
<dbReference type="GO" id="GO:0016491">
    <property type="term" value="F:oxidoreductase activity"/>
    <property type="evidence" value="ECO:0007669"/>
    <property type="project" value="InterPro"/>
</dbReference>
<dbReference type="OrthoDB" id="6132182at2759"/>
<gene>
    <name evidence="5" type="ORF">CONCODRAFT_3480</name>
</gene>
<dbReference type="GO" id="GO:0046872">
    <property type="term" value="F:metal ion binding"/>
    <property type="evidence" value="ECO:0007669"/>
    <property type="project" value="UniProtKB-KW"/>
</dbReference>
<sequence length="396" mass="45663">MLTMLLINSALTLISLQSVLGQIQCTPDNVRIRKNIMSFSSEELIKWFDAARKFSKTPRFNELARIHRENSDYIHRKELFLPWHRMFIYVYEQELLNYDSTLVMPFVDWTTHSSKPQNHPVLQNNMYGGNGNRNNNWCLKSGEFANLELTYPYQKCLERKYNKNGNTELGAFSSKEEVQSIIDSKEEYYNFRSSIEGNPHGLPHSYIGSGGTDFGTLHSPADPIFYLHHTFIDNMWYQWQSKKESRFNEYNDRYGNLSKNDKLVGLEGTVGDVLDSRKGSLCYKYEKWGANTRSQLEQSSALQSNNSSRSANQSGSIWDKIGRLQFNKSTDQTLGIQPYPSKSTKCLIPKPGRLSLDMLKMIGMDPEAYEVNREFLVKIVDILNNDPKYVPAEGCE</sequence>
<dbReference type="Pfam" id="PF00264">
    <property type="entry name" value="Tyrosinase"/>
    <property type="match status" value="1"/>
</dbReference>
<proteinExistence type="predicted"/>
<accession>A0A137PEX6</accession>
<evidence type="ECO:0000256" key="3">
    <source>
        <dbReference type="SAM" id="SignalP"/>
    </source>
</evidence>
<dbReference type="STRING" id="796925.A0A137PEX6"/>
<keyword evidence="6" id="KW-1185">Reference proteome</keyword>
<protein>
    <submittedName>
        <fullName evidence="5">Di-copper centre-containing protein</fullName>
    </submittedName>
</protein>
<dbReference type="InterPro" id="IPR002227">
    <property type="entry name" value="Tyrosinase_Cu-bd"/>
</dbReference>
<evidence type="ECO:0000259" key="4">
    <source>
        <dbReference type="PROSITE" id="PS00498"/>
    </source>
</evidence>
<evidence type="ECO:0000313" key="5">
    <source>
        <dbReference type="EMBL" id="KXN73522.1"/>
    </source>
</evidence>
<keyword evidence="1" id="KW-0479">Metal-binding</keyword>
<dbReference type="Gene3D" id="1.10.1280.10">
    <property type="entry name" value="Di-copper center containing domain from catechol oxidase"/>
    <property type="match status" value="1"/>
</dbReference>
<reference evidence="5 6" key="1">
    <citation type="journal article" date="2015" name="Genome Biol. Evol.">
        <title>Phylogenomic analyses indicate that early fungi evolved digesting cell walls of algal ancestors of land plants.</title>
        <authorList>
            <person name="Chang Y."/>
            <person name="Wang S."/>
            <person name="Sekimoto S."/>
            <person name="Aerts A.L."/>
            <person name="Choi C."/>
            <person name="Clum A."/>
            <person name="LaButti K.M."/>
            <person name="Lindquist E.A."/>
            <person name="Yee Ngan C."/>
            <person name="Ohm R.A."/>
            <person name="Salamov A.A."/>
            <person name="Grigoriev I.V."/>
            <person name="Spatafora J.W."/>
            <person name="Berbee M.L."/>
        </authorList>
    </citation>
    <scope>NUCLEOTIDE SEQUENCE [LARGE SCALE GENOMIC DNA]</scope>
    <source>
        <strain evidence="5 6">NRRL 28638</strain>
    </source>
</reference>
<dbReference type="InterPro" id="IPR008922">
    <property type="entry name" value="Di-copper_centre_dom_sf"/>
</dbReference>
<dbReference type="PANTHER" id="PTHR11474">
    <property type="entry name" value="TYROSINASE FAMILY MEMBER"/>
    <property type="match status" value="1"/>
</dbReference>
<keyword evidence="2" id="KW-0186">Copper</keyword>
<dbReference type="SUPFAM" id="SSF48056">
    <property type="entry name" value="Di-copper centre-containing domain"/>
    <property type="match status" value="1"/>
</dbReference>
<keyword evidence="3" id="KW-0732">Signal</keyword>
<dbReference type="InterPro" id="IPR050316">
    <property type="entry name" value="Tyrosinase/Hemocyanin"/>
</dbReference>
<feature type="domain" description="Tyrosinase copper-binding" evidence="4">
    <location>
        <begin position="222"/>
        <end position="233"/>
    </location>
</feature>
<dbReference type="OMA" id="LLWHRYL"/>
<dbReference type="PANTHER" id="PTHR11474:SF126">
    <property type="entry name" value="TYROSINASE-LIKE PROTEIN TYR-1-RELATED"/>
    <property type="match status" value="1"/>
</dbReference>
<dbReference type="EMBL" id="KQ964435">
    <property type="protein sequence ID" value="KXN73522.1"/>
    <property type="molecule type" value="Genomic_DNA"/>
</dbReference>
<dbReference type="PRINTS" id="PR00092">
    <property type="entry name" value="TYROSINASE"/>
</dbReference>
<feature type="chain" id="PRO_5007294800" evidence="3">
    <location>
        <begin position="22"/>
        <end position="396"/>
    </location>
</feature>